<proteinExistence type="predicted"/>
<evidence type="ECO:0000313" key="2">
    <source>
        <dbReference type="EMBL" id="MBB4798437.1"/>
    </source>
</evidence>
<organism evidence="2 3">
    <name type="scientific">Brevundimonas bullata</name>
    <dbReference type="NCBI Taxonomy" id="13160"/>
    <lineage>
        <taxon>Bacteria</taxon>
        <taxon>Pseudomonadati</taxon>
        <taxon>Pseudomonadota</taxon>
        <taxon>Alphaproteobacteria</taxon>
        <taxon>Caulobacterales</taxon>
        <taxon>Caulobacteraceae</taxon>
        <taxon>Brevundimonas</taxon>
    </lineage>
</organism>
<dbReference type="EMBL" id="JACHKY010000003">
    <property type="protein sequence ID" value="MBB4798437.1"/>
    <property type="molecule type" value="Genomic_DNA"/>
</dbReference>
<evidence type="ECO:0000313" key="3">
    <source>
        <dbReference type="Proteomes" id="UP000539957"/>
    </source>
</evidence>
<sequence length="133" mass="13579">MARGGIGTDQKIAVLGAAVLLLGALSLVALNQGARFGPKQATPAERALTQVRAQMGPTAEVRYLEAGKRRAVCGYAGIAGQKQAVAFVSRPNRILMGDDPLGAEFADMKAEFCPGFNAAASTAKASATTSAQG</sequence>
<protein>
    <submittedName>
        <fullName evidence="2">Uncharacterized protein</fullName>
    </submittedName>
</protein>
<dbReference type="AlphaFoldDB" id="A0A7W7N4N5"/>
<reference evidence="2 3" key="1">
    <citation type="submission" date="2020-08" db="EMBL/GenBank/DDBJ databases">
        <title>Functional genomics of gut bacteria from endangered species of beetles.</title>
        <authorList>
            <person name="Carlos-Shanley C."/>
        </authorList>
    </citation>
    <scope>NUCLEOTIDE SEQUENCE [LARGE SCALE GENOMIC DNA]</scope>
    <source>
        <strain evidence="2 3">S00123</strain>
    </source>
</reference>
<keyword evidence="3" id="KW-1185">Reference proteome</keyword>
<keyword evidence="1" id="KW-1133">Transmembrane helix</keyword>
<dbReference type="RefSeq" id="WP_184269890.1">
    <property type="nucleotide sequence ID" value="NZ_JACHKY010000003.1"/>
</dbReference>
<dbReference type="Proteomes" id="UP000539957">
    <property type="component" value="Unassembled WGS sequence"/>
</dbReference>
<evidence type="ECO:0000256" key="1">
    <source>
        <dbReference type="SAM" id="Phobius"/>
    </source>
</evidence>
<keyword evidence="1" id="KW-0472">Membrane</keyword>
<keyword evidence="1" id="KW-0812">Transmembrane</keyword>
<feature type="transmembrane region" description="Helical" evidence="1">
    <location>
        <begin position="12"/>
        <end position="30"/>
    </location>
</feature>
<gene>
    <name evidence="2" type="ORF">HNP32_002181</name>
</gene>
<name>A0A7W7N4N5_9CAUL</name>
<accession>A0A7W7N4N5</accession>
<comment type="caution">
    <text evidence="2">The sequence shown here is derived from an EMBL/GenBank/DDBJ whole genome shotgun (WGS) entry which is preliminary data.</text>
</comment>